<dbReference type="RefSeq" id="XP_022307916.1">
    <property type="nucleotide sequence ID" value="XM_022452208.1"/>
</dbReference>
<accession>A0A8B8BYK2</accession>
<dbReference type="AlphaFoldDB" id="A0A8B8BYK2"/>
<sequence length="441" mass="49684">MMHRESCVCGMDSLELFQVPPTNIALEDSKWIEYYPVSSTLNSDTAPIEFEIKGQGDEYVDLSQTYVQMLVKFTKGDGGALTGGNSSSTPVNNIVHSLFSEIDLSLNGKVITPGTDTYPYKAYLEKLLSYEHNTLNTQMKACTLWQKDTPGYMDNVDLADARFTPQKFDVTVKATGGGKDTEVIIDEPLGEAELPEKFIPNGVDIRLRFNRTKSSFYMMTAANSSGKVQILSMLMWVRKVRPTPTVLNAINQRLNTETAKYPLRRVEVKTFTIGAGTHSKIEDHLFQGQMPKRIVVGLVANDAFNGIPTRNPFNFRNAGVKKLEISINGETITTRPYEPDFADNLYLRSYLSLYQGLGKLGDDWAPDVTLGEYKNGYTLWCIDFTKDQEAQLDKFHLIQTGNLRIELQFAQNTVETLNCVVYAEFDNLLEINKQREVSIDY</sequence>
<evidence type="ECO:0000313" key="1">
    <source>
        <dbReference type="Proteomes" id="UP000694844"/>
    </source>
</evidence>
<gene>
    <name evidence="2" type="primary">LOC111113916</name>
</gene>
<protein>
    <submittedName>
        <fullName evidence="2">Uncharacterized protein F54H12.2-like</fullName>
    </submittedName>
</protein>
<name>A0A8B8BYK2_CRAVI</name>
<proteinExistence type="predicted"/>
<dbReference type="PANTHER" id="PTHR36159:SF1">
    <property type="entry name" value="RETROVIRUS-RELATED POL POLYPROTEIN FROM TRANSPOSON 412-LIKE PROTEIN"/>
    <property type="match status" value="1"/>
</dbReference>
<keyword evidence="1" id="KW-1185">Reference proteome</keyword>
<dbReference type="KEGG" id="cvn:111113916"/>
<reference evidence="2" key="1">
    <citation type="submission" date="2025-08" db="UniProtKB">
        <authorList>
            <consortium name="RefSeq"/>
        </authorList>
    </citation>
    <scope>IDENTIFICATION</scope>
    <source>
        <tissue evidence="2">Whole sample</tissue>
    </source>
</reference>
<dbReference type="PANTHER" id="PTHR36159">
    <property type="entry name" value="PROTEIN CBG23766"/>
    <property type="match status" value="1"/>
</dbReference>
<dbReference type="OrthoDB" id="6271650at2759"/>
<dbReference type="GeneID" id="111113916"/>
<organism evidence="1 2">
    <name type="scientific">Crassostrea virginica</name>
    <name type="common">Eastern oyster</name>
    <dbReference type="NCBI Taxonomy" id="6565"/>
    <lineage>
        <taxon>Eukaryota</taxon>
        <taxon>Metazoa</taxon>
        <taxon>Spiralia</taxon>
        <taxon>Lophotrochozoa</taxon>
        <taxon>Mollusca</taxon>
        <taxon>Bivalvia</taxon>
        <taxon>Autobranchia</taxon>
        <taxon>Pteriomorphia</taxon>
        <taxon>Ostreida</taxon>
        <taxon>Ostreoidea</taxon>
        <taxon>Ostreidae</taxon>
        <taxon>Crassostrea</taxon>
    </lineage>
</organism>
<dbReference type="Proteomes" id="UP000694844">
    <property type="component" value="Chromosome 9"/>
</dbReference>
<evidence type="ECO:0000313" key="2">
    <source>
        <dbReference type="RefSeq" id="XP_022307916.1"/>
    </source>
</evidence>